<reference evidence="9" key="1">
    <citation type="submission" date="2025-08" db="UniProtKB">
        <authorList>
            <consortium name="RefSeq"/>
        </authorList>
    </citation>
    <scope>IDENTIFICATION</scope>
</reference>
<proteinExistence type="predicted"/>
<dbReference type="CDD" id="cd02195">
    <property type="entry name" value="SelD"/>
    <property type="match status" value="1"/>
</dbReference>
<evidence type="ECO:0000256" key="3">
    <source>
        <dbReference type="ARBA" id="ARBA00022777"/>
    </source>
</evidence>
<evidence type="ECO:0000256" key="2">
    <source>
        <dbReference type="ARBA" id="ARBA00022741"/>
    </source>
</evidence>
<keyword evidence="3" id="KW-0418">Kinase</keyword>
<dbReference type="GO" id="GO:0004756">
    <property type="term" value="F:selenide, water dikinase activity"/>
    <property type="evidence" value="ECO:0007669"/>
    <property type="project" value="TreeGrafter"/>
</dbReference>
<dbReference type="InterPro" id="IPR016188">
    <property type="entry name" value="PurM-like_N"/>
</dbReference>
<dbReference type="SUPFAM" id="SSF56042">
    <property type="entry name" value="PurM C-terminal domain-like"/>
    <property type="match status" value="1"/>
</dbReference>
<accession>A0A8B7ZNU1</accession>
<dbReference type="GO" id="GO:0005524">
    <property type="term" value="F:ATP binding"/>
    <property type="evidence" value="ECO:0007669"/>
    <property type="project" value="UniProtKB-KW"/>
</dbReference>
<gene>
    <name evidence="9" type="primary">LOC110988239</name>
</gene>
<name>A0A8B7ZNU1_ACAPL</name>
<keyword evidence="1" id="KW-0808">Transferase</keyword>
<evidence type="ECO:0000313" key="9">
    <source>
        <dbReference type="RefSeq" id="XP_022107258.1"/>
    </source>
</evidence>
<evidence type="ECO:0000313" key="8">
    <source>
        <dbReference type="Proteomes" id="UP000694845"/>
    </source>
</evidence>
<dbReference type="InterPro" id="IPR036676">
    <property type="entry name" value="PurM-like_C_sf"/>
</dbReference>
<evidence type="ECO:0000256" key="5">
    <source>
        <dbReference type="ARBA" id="ARBA00023266"/>
    </source>
</evidence>
<evidence type="ECO:0000256" key="4">
    <source>
        <dbReference type="ARBA" id="ARBA00022840"/>
    </source>
</evidence>
<dbReference type="FunFam" id="3.90.650.10:FF:000010">
    <property type="entry name" value="Selenide, water dikinase"/>
    <property type="match status" value="1"/>
</dbReference>
<evidence type="ECO:0000259" key="6">
    <source>
        <dbReference type="Pfam" id="PF00586"/>
    </source>
</evidence>
<dbReference type="OrthoDB" id="409395at2759"/>
<dbReference type="RefSeq" id="XP_022107258.1">
    <property type="nucleotide sequence ID" value="XM_022251566.1"/>
</dbReference>
<dbReference type="AlphaFoldDB" id="A0A8B7ZNU1"/>
<dbReference type="Pfam" id="PF00586">
    <property type="entry name" value="AIRS"/>
    <property type="match status" value="1"/>
</dbReference>
<dbReference type="InterPro" id="IPR010918">
    <property type="entry name" value="PurM-like_C_dom"/>
</dbReference>
<sequence>MTSRRSPFDPGAHGLDANFQLTSYSDLKDFGAKVPQDELLKLLQTIKEPDGEKTAEEMVLQQPEYGIGNDCSIVPLQHGGLFLVQSTDFSYPVLDDPYIMGKIACADVLSDLYAMGIIECDNMLMLLAVPQTFSDKEREIVIPLIMQGFKDAASLAGTKIRGGQTVLNPWCTVGGIATSVCTPDKIVSPDNAVTGDVLVLTKPLGTMIALTARKWLSVPDKKKKLNALLTAEELERGYQEAVFNMCRLNSDAASLMATYNAHGATDVSGFGILGHAEALARCQKEEVSFAIHNLPIIAKMQHVAKGFIDFKLYQGRSPEISGGLLIAFPREQAASYCKEMDRRGFSAWIIGIVEKGNRTAKVIDKPRVIEVITKIL</sequence>
<evidence type="ECO:0000256" key="1">
    <source>
        <dbReference type="ARBA" id="ARBA00022679"/>
    </source>
</evidence>
<protein>
    <submittedName>
        <fullName evidence="9">Selenide, water dikinase-like</fullName>
    </submittedName>
</protein>
<dbReference type="Gene3D" id="3.90.650.10">
    <property type="entry name" value="PurM-like C-terminal domain"/>
    <property type="match status" value="1"/>
</dbReference>
<keyword evidence="4" id="KW-0067">ATP-binding</keyword>
<dbReference type="GeneID" id="110988239"/>
<dbReference type="Proteomes" id="UP000694845">
    <property type="component" value="Unplaced"/>
</dbReference>
<organism evidence="8 9">
    <name type="scientific">Acanthaster planci</name>
    <name type="common">Crown-of-thorns starfish</name>
    <dbReference type="NCBI Taxonomy" id="133434"/>
    <lineage>
        <taxon>Eukaryota</taxon>
        <taxon>Metazoa</taxon>
        <taxon>Echinodermata</taxon>
        <taxon>Eleutherozoa</taxon>
        <taxon>Asterozoa</taxon>
        <taxon>Asteroidea</taxon>
        <taxon>Valvatacea</taxon>
        <taxon>Valvatida</taxon>
        <taxon>Acanthasteridae</taxon>
        <taxon>Acanthaster</taxon>
    </lineage>
</organism>
<dbReference type="PIRSF" id="PIRSF036407">
    <property type="entry name" value="Selenphspht_syn"/>
    <property type="match status" value="1"/>
</dbReference>
<dbReference type="Gene3D" id="3.30.1330.10">
    <property type="entry name" value="PurM-like, N-terminal domain"/>
    <property type="match status" value="1"/>
</dbReference>
<keyword evidence="8" id="KW-1185">Reference proteome</keyword>
<evidence type="ECO:0000259" key="7">
    <source>
        <dbReference type="Pfam" id="PF02769"/>
    </source>
</evidence>
<dbReference type="KEGG" id="aplc:110988239"/>
<dbReference type="PANTHER" id="PTHR10256">
    <property type="entry name" value="SELENIDE, WATER DIKINASE"/>
    <property type="match status" value="1"/>
</dbReference>
<feature type="domain" description="PurM-like C-terminal" evidence="7">
    <location>
        <begin position="195"/>
        <end position="360"/>
    </location>
</feature>
<dbReference type="NCBIfam" id="TIGR00476">
    <property type="entry name" value="selD"/>
    <property type="match status" value="1"/>
</dbReference>
<dbReference type="InterPro" id="IPR036921">
    <property type="entry name" value="PurM-like_N_sf"/>
</dbReference>
<dbReference type="OMA" id="RWNKINM"/>
<keyword evidence="5" id="KW-0711">Selenium</keyword>
<dbReference type="Pfam" id="PF02769">
    <property type="entry name" value="AIRS_C"/>
    <property type="match status" value="1"/>
</dbReference>
<feature type="domain" description="PurM-like N-terminal" evidence="6">
    <location>
        <begin position="68"/>
        <end position="177"/>
    </location>
</feature>
<dbReference type="PANTHER" id="PTHR10256:SF0">
    <property type="entry name" value="INACTIVE SELENIDE, WATER DIKINASE-LIKE PROTEIN-RELATED"/>
    <property type="match status" value="1"/>
</dbReference>
<keyword evidence="2" id="KW-0547">Nucleotide-binding</keyword>
<dbReference type="GO" id="GO:0016260">
    <property type="term" value="P:selenocysteine biosynthetic process"/>
    <property type="evidence" value="ECO:0007669"/>
    <property type="project" value="TreeGrafter"/>
</dbReference>
<dbReference type="InterPro" id="IPR004536">
    <property type="entry name" value="SPS/SelD"/>
</dbReference>
<dbReference type="GO" id="GO:0005737">
    <property type="term" value="C:cytoplasm"/>
    <property type="evidence" value="ECO:0007669"/>
    <property type="project" value="TreeGrafter"/>
</dbReference>
<dbReference type="SUPFAM" id="SSF55326">
    <property type="entry name" value="PurM N-terminal domain-like"/>
    <property type="match status" value="1"/>
</dbReference>